<evidence type="ECO:0000313" key="3">
    <source>
        <dbReference type="Proteomes" id="UP001430953"/>
    </source>
</evidence>
<feature type="compositionally biased region" description="Polar residues" evidence="1">
    <location>
        <begin position="26"/>
        <end position="37"/>
    </location>
</feature>
<evidence type="ECO:0008006" key="4">
    <source>
        <dbReference type="Google" id="ProtNLM"/>
    </source>
</evidence>
<dbReference type="EMBL" id="JADYXP020000011">
    <property type="protein sequence ID" value="KAL0113991.1"/>
    <property type="molecule type" value="Genomic_DNA"/>
</dbReference>
<organism evidence="2 3">
    <name type="scientific">Cardiocondyla obscurior</name>
    <dbReference type="NCBI Taxonomy" id="286306"/>
    <lineage>
        <taxon>Eukaryota</taxon>
        <taxon>Metazoa</taxon>
        <taxon>Ecdysozoa</taxon>
        <taxon>Arthropoda</taxon>
        <taxon>Hexapoda</taxon>
        <taxon>Insecta</taxon>
        <taxon>Pterygota</taxon>
        <taxon>Neoptera</taxon>
        <taxon>Endopterygota</taxon>
        <taxon>Hymenoptera</taxon>
        <taxon>Apocrita</taxon>
        <taxon>Aculeata</taxon>
        <taxon>Formicoidea</taxon>
        <taxon>Formicidae</taxon>
        <taxon>Myrmicinae</taxon>
        <taxon>Cardiocondyla</taxon>
    </lineage>
</organism>
<dbReference type="Proteomes" id="UP001430953">
    <property type="component" value="Unassembled WGS sequence"/>
</dbReference>
<feature type="region of interest" description="Disordered" evidence="1">
    <location>
        <begin position="57"/>
        <end position="76"/>
    </location>
</feature>
<dbReference type="AlphaFoldDB" id="A0AAW2FDH9"/>
<evidence type="ECO:0000313" key="2">
    <source>
        <dbReference type="EMBL" id="KAL0113991.1"/>
    </source>
</evidence>
<evidence type="ECO:0000256" key="1">
    <source>
        <dbReference type="SAM" id="MobiDB-lite"/>
    </source>
</evidence>
<feature type="region of interest" description="Disordered" evidence="1">
    <location>
        <begin position="1"/>
        <end position="44"/>
    </location>
</feature>
<name>A0AAW2FDH9_9HYME</name>
<proteinExistence type="predicted"/>
<accession>A0AAW2FDH9</accession>
<feature type="compositionally biased region" description="Basic and acidic residues" evidence="1">
    <location>
        <begin position="62"/>
        <end position="76"/>
    </location>
</feature>
<reference evidence="2 3" key="1">
    <citation type="submission" date="2023-03" db="EMBL/GenBank/DDBJ databases">
        <title>High recombination rates correlate with genetic variation in Cardiocondyla obscurior ants.</title>
        <authorList>
            <person name="Errbii M."/>
        </authorList>
    </citation>
    <scope>NUCLEOTIDE SEQUENCE [LARGE SCALE GENOMIC DNA]</scope>
    <source>
        <strain evidence="2">Alpha-2009</strain>
        <tissue evidence="2">Whole body</tissue>
    </source>
</reference>
<protein>
    <recommendedName>
        <fullName evidence="4">Secreted protein</fullName>
    </recommendedName>
</protein>
<comment type="caution">
    <text evidence="2">The sequence shown here is derived from an EMBL/GenBank/DDBJ whole genome shotgun (WGS) entry which is preliminary data.</text>
</comment>
<gene>
    <name evidence="2" type="ORF">PUN28_011358</name>
</gene>
<sequence>MRAYPRRACFLGKTRGPHGGPYANSGRVSEQRQPPRSTATTAAAAATAATAVAAAAATARTGHRDEKTLAFSRTRDPTTRYLAAAARKSARPVHTTFSGPPG</sequence>
<keyword evidence="3" id="KW-1185">Reference proteome</keyword>